<organism evidence="3 4">
    <name type="scientific">Desulfacinum hydrothermale DSM 13146</name>
    <dbReference type="NCBI Taxonomy" id="1121390"/>
    <lineage>
        <taxon>Bacteria</taxon>
        <taxon>Pseudomonadati</taxon>
        <taxon>Thermodesulfobacteriota</taxon>
        <taxon>Syntrophobacteria</taxon>
        <taxon>Syntrophobacterales</taxon>
        <taxon>Syntrophobacteraceae</taxon>
        <taxon>Desulfacinum</taxon>
    </lineage>
</organism>
<dbReference type="RefSeq" id="WP_084055507.1">
    <property type="nucleotide sequence ID" value="NZ_FWXF01000001.1"/>
</dbReference>
<dbReference type="Gene3D" id="3.40.50.1580">
    <property type="entry name" value="Nucleoside phosphorylase domain"/>
    <property type="match status" value="1"/>
</dbReference>
<dbReference type="GO" id="GO:0005829">
    <property type="term" value="C:cytosol"/>
    <property type="evidence" value="ECO:0007669"/>
    <property type="project" value="TreeGrafter"/>
</dbReference>
<dbReference type="PANTHER" id="PTHR46832:SF2">
    <property type="entry name" value="FUTALOSINE HYDROLASE"/>
    <property type="match status" value="1"/>
</dbReference>
<dbReference type="SUPFAM" id="SSF53167">
    <property type="entry name" value="Purine and uridine phosphorylases"/>
    <property type="match status" value="1"/>
</dbReference>
<dbReference type="GO" id="GO:0008930">
    <property type="term" value="F:methylthioadenosine nucleosidase activity"/>
    <property type="evidence" value="ECO:0007669"/>
    <property type="project" value="TreeGrafter"/>
</dbReference>
<dbReference type="EC" id="3.2.2.26" evidence="1"/>
<dbReference type="InterPro" id="IPR019963">
    <property type="entry name" value="FL_hydrolase_MqnB"/>
</dbReference>
<sequence length="268" mass="29167">MEANKHRTGSVLVLGAVASEILPLVRRLVHPHRETTPFGTVWKGTLEGVRVAAAVTGIGKVNAAGAAVWLLERCRPRMVCVVGSAGAYPGAPLRIGDVLVASEVQAGDEGVWTSEGIRSMRAIGLALAHQEGLPVFGRFSLHQSPWYRWVRAVTPEGDLDTFRLRYGPLVTVGMVSGDERIALQRFSRYDAWAEDMEGSGVVQVCLHYGVPVLQCRGISNWAGTRDKARWRLEEALAHCHEVIQKWFQAGLPLESPENSIAVAGDDQA</sequence>
<dbReference type="AlphaFoldDB" id="A0A1W1WWP0"/>
<dbReference type="GO" id="GO:0009234">
    <property type="term" value="P:menaquinone biosynthetic process"/>
    <property type="evidence" value="ECO:0007669"/>
    <property type="project" value="UniProtKB-UniRule"/>
</dbReference>
<dbReference type="STRING" id="1121390.SAMN02746041_00009"/>
<evidence type="ECO:0000259" key="2">
    <source>
        <dbReference type="Pfam" id="PF01048"/>
    </source>
</evidence>
<evidence type="ECO:0000313" key="4">
    <source>
        <dbReference type="Proteomes" id="UP000192783"/>
    </source>
</evidence>
<dbReference type="Pfam" id="PF01048">
    <property type="entry name" value="PNP_UDP_1"/>
    <property type="match status" value="1"/>
</dbReference>
<dbReference type="CDD" id="cd17766">
    <property type="entry name" value="futalosine_nucleosidase_MqnB"/>
    <property type="match status" value="1"/>
</dbReference>
<dbReference type="GO" id="GO:0019284">
    <property type="term" value="P:L-methionine salvage from S-adenosylmethionine"/>
    <property type="evidence" value="ECO:0007669"/>
    <property type="project" value="TreeGrafter"/>
</dbReference>
<proteinExistence type="predicted"/>
<accession>A0A1W1WWP0</accession>
<name>A0A1W1WWP0_9BACT</name>
<reference evidence="3 4" key="1">
    <citation type="submission" date="2017-04" db="EMBL/GenBank/DDBJ databases">
        <authorList>
            <person name="Afonso C.L."/>
            <person name="Miller P.J."/>
            <person name="Scott M.A."/>
            <person name="Spackman E."/>
            <person name="Goraichik I."/>
            <person name="Dimitrov K.M."/>
            <person name="Suarez D.L."/>
            <person name="Swayne D.E."/>
        </authorList>
    </citation>
    <scope>NUCLEOTIDE SEQUENCE [LARGE SCALE GENOMIC DNA]</scope>
    <source>
        <strain evidence="3 4">DSM 13146</strain>
    </source>
</reference>
<dbReference type="InterPro" id="IPR035994">
    <property type="entry name" value="Nucleoside_phosphorylase_sf"/>
</dbReference>
<dbReference type="NCBIfam" id="TIGR03664">
    <property type="entry name" value="fut_nucase"/>
    <property type="match status" value="1"/>
</dbReference>
<dbReference type="InterPro" id="IPR000845">
    <property type="entry name" value="Nucleoside_phosphorylase_d"/>
</dbReference>
<dbReference type="EMBL" id="FWXF01000001">
    <property type="protein sequence ID" value="SMC16139.1"/>
    <property type="molecule type" value="Genomic_DNA"/>
</dbReference>
<gene>
    <name evidence="3" type="ORF">SAMN02746041_00009</name>
</gene>
<keyword evidence="3" id="KW-0378">Hydrolase</keyword>
<protein>
    <recommendedName>
        <fullName evidence="1">Futalosine hydrolase</fullName>
        <ecNumber evidence="1">3.2.2.26</ecNumber>
    </recommendedName>
</protein>
<dbReference type="PANTHER" id="PTHR46832">
    <property type="entry name" value="5'-METHYLTHIOADENOSINE/S-ADENOSYLHOMOCYSTEINE NUCLEOSIDASE"/>
    <property type="match status" value="1"/>
</dbReference>
<evidence type="ECO:0000256" key="1">
    <source>
        <dbReference type="NCBIfam" id="TIGR03664"/>
    </source>
</evidence>
<evidence type="ECO:0000313" key="3">
    <source>
        <dbReference type="EMBL" id="SMC16139.1"/>
    </source>
</evidence>
<dbReference type="OrthoDB" id="9788270at2"/>
<dbReference type="GO" id="GO:0008782">
    <property type="term" value="F:adenosylhomocysteine nucleosidase activity"/>
    <property type="evidence" value="ECO:0007669"/>
    <property type="project" value="TreeGrafter"/>
</dbReference>
<dbReference type="GO" id="GO:0009116">
    <property type="term" value="P:nucleoside metabolic process"/>
    <property type="evidence" value="ECO:0007669"/>
    <property type="project" value="InterPro"/>
</dbReference>
<dbReference type="Proteomes" id="UP000192783">
    <property type="component" value="Unassembled WGS sequence"/>
</dbReference>
<feature type="domain" description="Nucleoside phosphorylase" evidence="2">
    <location>
        <begin position="12"/>
        <end position="243"/>
    </location>
</feature>
<keyword evidence="4" id="KW-1185">Reference proteome</keyword>